<name>A0A835IUW0_9MAGN</name>
<dbReference type="InterPro" id="IPR018170">
    <property type="entry name" value="Aldo/ket_reductase_CS"/>
</dbReference>
<dbReference type="GO" id="GO:0044550">
    <property type="term" value="P:secondary metabolite biosynthetic process"/>
    <property type="evidence" value="ECO:0007669"/>
    <property type="project" value="UniProtKB-ARBA"/>
</dbReference>
<dbReference type="PROSITE" id="PS00798">
    <property type="entry name" value="ALDOKETO_REDUCTASE_1"/>
    <property type="match status" value="1"/>
</dbReference>
<keyword evidence="2" id="KW-0560">Oxidoreductase</keyword>
<evidence type="ECO:0000313" key="6">
    <source>
        <dbReference type="Proteomes" id="UP000631114"/>
    </source>
</evidence>
<dbReference type="PROSITE" id="PS00063">
    <property type="entry name" value="ALDOKETO_REDUCTASE_3"/>
    <property type="match status" value="1"/>
</dbReference>
<evidence type="ECO:0000259" key="4">
    <source>
        <dbReference type="Pfam" id="PF00248"/>
    </source>
</evidence>
<dbReference type="OrthoDB" id="416253at2759"/>
<dbReference type="PROSITE" id="PS00062">
    <property type="entry name" value="ALDOKETO_REDUCTASE_2"/>
    <property type="match status" value="1"/>
</dbReference>
<keyword evidence="1" id="KW-0521">NADP</keyword>
<gene>
    <name evidence="5" type="ORF">IFM89_007807</name>
</gene>
<dbReference type="Proteomes" id="UP000631114">
    <property type="component" value="Unassembled WGS sequence"/>
</dbReference>
<dbReference type="EMBL" id="JADFTS010000001">
    <property type="protein sequence ID" value="KAF9624109.1"/>
    <property type="molecule type" value="Genomic_DNA"/>
</dbReference>
<sequence length="466" mass="51504">MTVGFGNSARSKKTVESHIIVDLGSTSNSEVRSMGLGLPGKSRSTKENVGPETDNPARLEDSSSDSGDSDVLDMMGPALPLVVMAPNEFVVPLAMVNPNEQSLIPFVEQNHQELVGYEANIEGLGEQPEPFASDLSSVYKEKKEKNMRMVNETTLSSGHVMPLLGMGTAAFPEPPPELVESSVIAAIELGYRHFDTASAYQSEPPLGRAISEALRRGLVTSRSELFVTTKLWPGHAHPDLVLPALRESLGTLELDYVDLYLIHFHVRFNVKEISLTSATKKDLLPLDVKGTWQAMEECQRLGLAKSIGVSNFSCKKLSQLLDYATIPPAVNQVEMHPLWQQRKLRDYCAEKGIHVSAFSPLGGKGAFWGSNAVFDSEQIKQIAQAKGKSVAQICLRWAFENGVSFLPKSFNKERLKENMKIFDWELSNEELQKMSTLPQSRIFTLEFLVSEDGPFKSVSDLWDGEM</sequence>
<reference evidence="5 6" key="1">
    <citation type="submission" date="2020-10" db="EMBL/GenBank/DDBJ databases">
        <title>The Coptis chinensis genome and diversification of protoberbering-type alkaloids.</title>
        <authorList>
            <person name="Wang B."/>
            <person name="Shu S."/>
            <person name="Song C."/>
            <person name="Liu Y."/>
        </authorList>
    </citation>
    <scope>NUCLEOTIDE SEQUENCE [LARGE SCALE GENOMIC DNA]</scope>
    <source>
        <strain evidence="5">HL-2020</strain>
        <tissue evidence="5">Leaf</tissue>
    </source>
</reference>
<evidence type="ECO:0000256" key="1">
    <source>
        <dbReference type="ARBA" id="ARBA00022857"/>
    </source>
</evidence>
<evidence type="ECO:0000256" key="3">
    <source>
        <dbReference type="SAM" id="MobiDB-lite"/>
    </source>
</evidence>
<dbReference type="InterPro" id="IPR036812">
    <property type="entry name" value="NAD(P)_OxRdtase_dom_sf"/>
</dbReference>
<dbReference type="PANTHER" id="PTHR11732">
    <property type="entry name" value="ALDO/KETO REDUCTASE"/>
    <property type="match status" value="1"/>
</dbReference>
<comment type="caution">
    <text evidence="5">The sequence shown here is derived from an EMBL/GenBank/DDBJ whole genome shotgun (WGS) entry which is preliminary data.</text>
</comment>
<dbReference type="FunFam" id="3.20.20.100:FF:000014">
    <property type="entry name" value="NAD(P)-linked oxidoreductase superfamily protein"/>
    <property type="match status" value="1"/>
</dbReference>
<dbReference type="InterPro" id="IPR020471">
    <property type="entry name" value="AKR"/>
</dbReference>
<dbReference type="Pfam" id="PF00248">
    <property type="entry name" value="Aldo_ket_red"/>
    <property type="match status" value="1"/>
</dbReference>
<dbReference type="Gene3D" id="3.20.20.100">
    <property type="entry name" value="NADP-dependent oxidoreductase domain"/>
    <property type="match status" value="1"/>
</dbReference>
<dbReference type="PRINTS" id="PR00069">
    <property type="entry name" value="ALDKETRDTASE"/>
</dbReference>
<keyword evidence="6" id="KW-1185">Reference proteome</keyword>
<organism evidence="5 6">
    <name type="scientific">Coptis chinensis</name>
    <dbReference type="NCBI Taxonomy" id="261450"/>
    <lineage>
        <taxon>Eukaryota</taxon>
        <taxon>Viridiplantae</taxon>
        <taxon>Streptophyta</taxon>
        <taxon>Embryophyta</taxon>
        <taxon>Tracheophyta</taxon>
        <taxon>Spermatophyta</taxon>
        <taxon>Magnoliopsida</taxon>
        <taxon>Ranunculales</taxon>
        <taxon>Ranunculaceae</taxon>
        <taxon>Coptidoideae</taxon>
        <taxon>Coptis</taxon>
    </lineage>
</organism>
<dbReference type="CDD" id="cd19124">
    <property type="entry name" value="AKR_AKR4A_4B"/>
    <property type="match status" value="1"/>
</dbReference>
<dbReference type="InterPro" id="IPR044497">
    <property type="entry name" value="AKR4A/B"/>
</dbReference>
<dbReference type="InterPro" id="IPR023210">
    <property type="entry name" value="NADP_OxRdtase_dom"/>
</dbReference>
<feature type="region of interest" description="Disordered" evidence="3">
    <location>
        <begin position="24"/>
        <end position="72"/>
    </location>
</feature>
<feature type="domain" description="NADP-dependent oxidoreductase" evidence="4">
    <location>
        <begin position="164"/>
        <end position="434"/>
    </location>
</feature>
<dbReference type="SUPFAM" id="SSF51430">
    <property type="entry name" value="NAD(P)-linked oxidoreductase"/>
    <property type="match status" value="1"/>
</dbReference>
<dbReference type="AlphaFoldDB" id="A0A835IUW0"/>
<evidence type="ECO:0000256" key="2">
    <source>
        <dbReference type="ARBA" id="ARBA00023002"/>
    </source>
</evidence>
<dbReference type="GO" id="GO:0016616">
    <property type="term" value="F:oxidoreductase activity, acting on the CH-OH group of donors, NAD or NADP as acceptor"/>
    <property type="evidence" value="ECO:0007669"/>
    <property type="project" value="InterPro"/>
</dbReference>
<proteinExistence type="predicted"/>
<evidence type="ECO:0000313" key="5">
    <source>
        <dbReference type="EMBL" id="KAF9624109.1"/>
    </source>
</evidence>
<accession>A0A835IUW0</accession>
<protein>
    <recommendedName>
        <fullName evidence="4">NADP-dependent oxidoreductase domain-containing protein</fullName>
    </recommendedName>
</protein>